<organism evidence="7 8">
    <name type="scientific">Cellulomonas soli</name>
    <dbReference type="NCBI Taxonomy" id="931535"/>
    <lineage>
        <taxon>Bacteria</taxon>
        <taxon>Bacillati</taxon>
        <taxon>Actinomycetota</taxon>
        <taxon>Actinomycetes</taxon>
        <taxon>Micrococcales</taxon>
        <taxon>Cellulomonadaceae</taxon>
        <taxon>Cellulomonas</taxon>
    </lineage>
</organism>
<keyword evidence="8" id="KW-1185">Reference proteome</keyword>
<dbReference type="EC" id="6.5.1.1" evidence="2"/>
<evidence type="ECO:0000313" key="7">
    <source>
        <dbReference type="EMBL" id="GEP68195.1"/>
    </source>
</evidence>
<dbReference type="PANTHER" id="PTHR45674">
    <property type="entry name" value="DNA LIGASE 1/3 FAMILY MEMBER"/>
    <property type="match status" value="1"/>
</dbReference>
<reference evidence="7 8" key="1">
    <citation type="submission" date="2019-07" db="EMBL/GenBank/DDBJ databases">
        <title>Whole genome shotgun sequence of Cellulomonas soli NBRC 109434.</title>
        <authorList>
            <person name="Hosoyama A."/>
            <person name="Uohara A."/>
            <person name="Ohji S."/>
            <person name="Ichikawa N."/>
        </authorList>
    </citation>
    <scope>NUCLEOTIDE SEQUENCE [LARGE SCALE GENOMIC DNA]</scope>
    <source>
        <strain evidence="7 8">NBRC 109434</strain>
    </source>
</reference>
<evidence type="ECO:0000259" key="6">
    <source>
        <dbReference type="PROSITE" id="PS50160"/>
    </source>
</evidence>
<feature type="domain" description="ATP-dependent DNA ligase family profile" evidence="6">
    <location>
        <begin position="119"/>
        <end position="206"/>
    </location>
</feature>
<evidence type="ECO:0000256" key="2">
    <source>
        <dbReference type="ARBA" id="ARBA00012727"/>
    </source>
</evidence>
<sequence>MEPMLATPAPTAPPTRARAASNAAPGPEGLPGGFPGGPEWAFEVKWDGVRVLADTRTGQLHLTGRTGADVTVAYPELAGLGTVQGALLDGEVVLLHQGTPSFAALAARMHVRDGARARALADRAPVTYLVFDVLSLYGVDLHRRPWHERRATLERLTLPAHVQASPVYDDGAALWEATDAQGLEGVLAKRRDAAYQPGRRSPDWVKAAHRRTRTALVAGWREESTGHGTLAAVLLAAPDADGALRYLGRAGSGLSATTATDLRRILTAHPADASPLDDTVPAADALGTHWCTPGLLVDVLYLNRTPVGRLRQPVVRGVRTDVPVDPWERP</sequence>
<keyword evidence="3" id="KW-0436">Ligase</keyword>
<dbReference type="InterPro" id="IPR050191">
    <property type="entry name" value="ATP-dep_DNA_ligase"/>
</dbReference>
<dbReference type="AlphaFoldDB" id="A0A512PAG2"/>
<dbReference type="PANTHER" id="PTHR45674:SF4">
    <property type="entry name" value="DNA LIGASE 1"/>
    <property type="match status" value="1"/>
</dbReference>
<dbReference type="Gene3D" id="3.30.470.30">
    <property type="entry name" value="DNA ligase/mRNA capping enzyme"/>
    <property type="match status" value="1"/>
</dbReference>
<dbReference type="InterPro" id="IPR012340">
    <property type="entry name" value="NA-bd_OB-fold"/>
</dbReference>
<dbReference type="Gene3D" id="2.40.50.140">
    <property type="entry name" value="Nucleic acid-binding proteins"/>
    <property type="match status" value="1"/>
</dbReference>
<protein>
    <recommendedName>
        <fullName evidence="2">DNA ligase (ATP)</fullName>
        <ecNumber evidence="2">6.5.1.1</ecNumber>
    </recommendedName>
</protein>
<dbReference type="GO" id="GO:0006281">
    <property type="term" value="P:DNA repair"/>
    <property type="evidence" value="ECO:0007669"/>
    <property type="project" value="InterPro"/>
</dbReference>
<feature type="compositionally biased region" description="Low complexity" evidence="5">
    <location>
        <begin position="1"/>
        <end position="27"/>
    </location>
</feature>
<dbReference type="SUPFAM" id="SSF50249">
    <property type="entry name" value="Nucleic acid-binding proteins"/>
    <property type="match status" value="1"/>
</dbReference>
<dbReference type="InterPro" id="IPR012310">
    <property type="entry name" value="DNA_ligase_ATP-dep_cent"/>
</dbReference>
<evidence type="ECO:0000256" key="4">
    <source>
        <dbReference type="ARBA" id="ARBA00034003"/>
    </source>
</evidence>
<accession>A0A512PAG2</accession>
<evidence type="ECO:0000256" key="3">
    <source>
        <dbReference type="ARBA" id="ARBA00022598"/>
    </source>
</evidence>
<evidence type="ECO:0000313" key="8">
    <source>
        <dbReference type="Proteomes" id="UP000321798"/>
    </source>
</evidence>
<dbReference type="CDD" id="cd07906">
    <property type="entry name" value="Adenylation_DNA_ligase_LigD_LigC"/>
    <property type="match status" value="1"/>
</dbReference>
<dbReference type="Pfam" id="PF04679">
    <property type="entry name" value="DNA_ligase_A_C"/>
    <property type="match status" value="1"/>
</dbReference>
<proteinExistence type="inferred from homology"/>
<dbReference type="SUPFAM" id="SSF56091">
    <property type="entry name" value="DNA ligase/mRNA capping enzyme, catalytic domain"/>
    <property type="match status" value="1"/>
</dbReference>
<dbReference type="GO" id="GO:0006310">
    <property type="term" value="P:DNA recombination"/>
    <property type="evidence" value="ECO:0007669"/>
    <property type="project" value="InterPro"/>
</dbReference>
<dbReference type="InterPro" id="IPR012309">
    <property type="entry name" value="DNA_ligase_ATP-dep_C"/>
</dbReference>
<name>A0A512PAG2_9CELL</name>
<dbReference type="GO" id="GO:0005524">
    <property type="term" value="F:ATP binding"/>
    <property type="evidence" value="ECO:0007669"/>
    <property type="project" value="InterPro"/>
</dbReference>
<evidence type="ECO:0000256" key="1">
    <source>
        <dbReference type="ARBA" id="ARBA00007572"/>
    </source>
</evidence>
<dbReference type="GO" id="GO:0003910">
    <property type="term" value="F:DNA ligase (ATP) activity"/>
    <property type="evidence" value="ECO:0007669"/>
    <property type="project" value="UniProtKB-EC"/>
</dbReference>
<dbReference type="Pfam" id="PF01068">
    <property type="entry name" value="DNA_ligase_A_M"/>
    <property type="match status" value="1"/>
</dbReference>
<dbReference type="EMBL" id="BKAL01000002">
    <property type="protein sequence ID" value="GEP68195.1"/>
    <property type="molecule type" value="Genomic_DNA"/>
</dbReference>
<dbReference type="Gene3D" id="3.30.1490.70">
    <property type="match status" value="1"/>
</dbReference>
<comment type="similarity">
    <text evidence="1">Belongs to the ATP-dependent DNA ligase family.</text>
</comment>
<feature type="region of interest" description="Disordered" evidence="5">
    <location>
        <begin position="1"/>
        <end position="34"/>
    </location>
</feature>
<dbReference type="Proteomes" id="UP000321798">
    <property type="component" value="Unassembled WGS sequence"/>
</dbReference>
<gene>
    <name evidence="7" type="ORF">CSO01_09100</name>
</gene>
<comment type="catalytic activity">
    <reaction evidence="4">
        <text>ATP + (deoxyribonucleotide)n-3'-hydroxyl + 5'-phospho-(deoxyribonucleotide)m = (deoxyribonucleotide)n+m + AMP + diphosphate.</text>
        <dbReference type="EC" id="6.5.1.1"/>
    </reaction>
</comment>
<dbReference type="PROSITE" id="PS50160">
    <property type="entry name" value="DNA_LIGASE_A3"/>
    <property type="match status" value="1"/>
</dbReference>
<evidence type="ECO:0000256" key="5">
    <source>
        <dbReference type="SAM" id="MobiDB-lite"/>
    </source>
</evidence>
<dbReference type="CDD" id="cd07971">
    <property type="entry name" value="OBF_DNA_ligase_LigD"/>
    <property type="match status" value="1"/>
</dbReference>
<comment type="caution">
    <text evidence="7">The sequence shown here is derived from an EMBL/GenBank/DDBJ whole genome shotgun (WGS) entry which is preliminary data.</text>
</comment>